<dbReference type="STRING" id="1121429.SAMN02745133_00753"/>
<reference evidence="2" key="1">
    <citation type="submission" date="2016-11" db="EMBL/GenBank/DDBJ databases">
        <authorList>
            <person name="Varghese N."/>
            <person name="Submissions S."/>
        </authorList>
    </citation>
    <scope>NUCLEOTIDE SEQUENCE [LARGE SCALE GENOMIC DNA]</scope>
    <source>
        <strain evidence="2">DSM 12395</strain>
    </source>
</reference>
<protein>
    <submittedName>
        <fullName evidence="1">Uncharacterized protein</fullName>
    </submittedName>
</protein>
<proteinExistence type="predicted"/>
<dbReference type="RefSeq" id="WP_143156995.1">
    <property type="nucleotide sequence ID" value="NZ_FQUY01000003.1"/>
</dbReference>
<evidence type="ECO:0000313" key="1">
    <source>
        <dbReference type="EMBL" id="SHE59830.1"/>
    </source>
</evidence>
<accession>A0A1M4UTA7</accession>
<organism evidence="1 2">
    <name type="scientific">Desulforamulus putei DSM 12395</name>
    <dbReference type="NCBI Taxonomy" id="1121429"/>
    <lineage>
        <taxon>Bacteria</taxon>
        <taxon>Bacillati</taxon>
        <taxon>Bacillota</taxon>
        <taxon>Clostridia</taxon>
        <taxon>Eubacteriales</taxon>
        <taxon>Peptococcaceae</taxon>
        <taxon>Desulforamulus</taxon>
    </lineage>
</organism>
<dbReference type="Proteomes" id="UP000184148">
    <property type="component" value="Unassembled WGS sequence"/>
</dbReference>
<dbReference type="EMBL" id="FQUY01000003">
    <property type="protein sequence ID" value="SHE59830.1"/>
    <property type="molecule type" value="Genomic_DNA"/>
</dbReference>
<evidence type="ECO:0000313" key="2">
    <source>
        <dbReference type="Proteomes" id="UP000184148"/>
    </source>
</evidence>
<gene>
    <name evidence="1" type="ORF">SAMN02745133_00753</name>
</gene>
<sequence>MKNMREIQILSMLQSGPQTVESIAKVLYPKGRGCGRMKKQRLYALIYHLRKKGHNIVFKDGKYCLKFYQ</sequence>
<dbReference type="AlphaFoldDB" id="A0A1M4UTA7"/>
<name>A0A1M4UTA7_9FIRM</name>
<keyword evidence="2" id="KW-1185">Reference proteome</keyword>